<dbReference type="EMBL" id="VSSQ01008560">
    <property type="protein sequence ID" value="MPM39202.1"/>
    <property type="molecule type" value="Genomic_DNA"/>
</dbReference>
<reference evidence="1" key="1">
    <citation type="submission" date="2019-08" db="EMBL/GenBank/DDBJ databases">
        <authorList>
            <person name="Kucharzyk K."/>
            <person name="Murdoch R.W."/>
            <person name="Higgins S."/>
            <person name="Loffler F."/>
        </authorList>
    </citation>
    <scope>NUCLEOTIDE SEQUENCE</scope>
</reference>
<protein>
    <submittedName>
        <fullName evidence="1">Uncharacterized protein</fullName>
    </submittedName>
</protein>
<accession>A0A644ZE96</accession>
<name>A0A644ZE96_9ZZZZ</name>
<proteinExistence type="predicted"/>
<gene>
    <name evidence="1" type="ORF">SDC9_85835</name>
</gene>
<sequence>MIRSVKFLSGLFKVQRQKEDDVAIAVKMETPKDECCPESKLIEVVAKPVARPHRQIGKDESLAFCDDCHKWTPMKWLPIGERGKTAETWFECEYCGGRKLTLKYLSQKEAVRLNEQRKQG</sequence>
<dbReference type="AlphaFoldDB" id="A0A644ZE96"/>
<evidence type="ECO:0000313" key="1">
    <source>
        <dbReference type="EMBL" id="MPM39202.1"/>
    </source>
</evidence>
<organism evidence="1">
    <name type="scientific">bioreactor metagenome</name>
    <dbReference type="NCBI Taxonomy" id="1076179"/>
    <lineage>
        <taxon>unclassified sequences</taxon>
        <taxon>metagenomes</taxon>
        <taxon>ecological metagenomes</taxon>
    </lineage>
</organism>
<comment type="caution">
    <text evidence="1">The sequence shown here is derived from an EMBL/GenBank/DDBJ whole genome shotgun (WGS) entry which is preliminary data.</text>
</comment>